<dbReference type="Gene3D" id="2.20.25.90">
    <property type="entry name" value="ADC-like domains"/>
    <property type="match status" value="1"/>
</dbReference>
<dbReference type="InterPro" id="IPR009010">
    <property type="entry name" value="Asp_de-COase-like_dom_sf"/>
</dbReference>
<dbReference type="InterPro" id="IPR006657">
    <property type="entry name" value="MoPterin_dinucl-bd_dom"/>
</dbReference>
<dbReference type="InterPro" id="IPR006963">
    <property type="entry name" value="Mopterin_OxRdtase_4Fe-4S_dom"/>
</dbReference>
<protein>
    <submittedName>
        <fullName evidence="8">Molybdopterin oxidoreductase family protein</fullName>
    </submittedName>
</protein>
<keyword evidence="1" id="KW-0004">4Fe-4S</keyword>
<evidence type="ECO:0000256" key="4">
    <source>
        <dbReference type="ARBA" id="ARBA00023004"/>
    </source>
</evidence>
<evidence type="ECO:0000256" key="5">
    <source>
        <dbReference type="ARBA" id="ARBA00023014"/>
    </source>
</evidence>
<evidence type="ECO:0000256" key="1">
    <source>
        <dbReference type="ARBA" id="ARBA00022485"/>
    </source>
</evidence>
<organism evidence="8 9">
    <name type="scientific">Actinoallomurus spadix</name>
    <dbReference type="NCBI Taxonomy" id="79912"/>
    <lineage>
        <taxon>Bacteria</taxon>
        <taxon>Bacillati</taxon>
        <taxon>Actinomycetota</taxon>
        <taxon>Actinomycetes</taxon>
        <taxon>Streptosporangiales</taxon>
        <taxon>Thermomonosporaceae</taxon>
        <taxon>Actinoallomurus</taxon>
    </lineage>
</organism>
<feature type="region of interest" description="Disordered" evidence="6">
    <location>
        <begin position="328"/>
        <end position="347"/>
    </location>
</feature>
<proteinExistence type="predicted"/>
<evidence type="ECO:0000256" key="3">
    <source>
        <dbReference type="ARBA" id="ARBA00023002"/>
    </source>
</evidence>
<keyword evidence="2" id="KW-0479">Metal-binding</keyword>
<evidence type="ECO:0000313" key="8">
    <source>
        <dbReference type="EMBL" id="GAA0352425.1"/>
    </source>
</evidence>
<dbReference type="Pfam" id="PF04879">
    <property type="entry name" value="Molybdop_Fe4S4"/>
    <property type="match status" value="1"/>
</dbReference>
<reference evidence="8 9" key="1">
    <citation type="journal article" date="2019" name="Int. J. Syst. Evol. Microbiol.">
        <title>The Global Catalogue of Microorganisms (GCM) 10K type strain sequencing project: providing services to taxonomists for standard genome sequencing and annotation.</title>
        <authorList>
            <consortium name="The Broad Institute Genomics Platform"/>
            <consortium name="The Broad Institute Genome Sequencing Center for Infectious Disease"/>
            <person name="Wu L."/>
            <person name="Ma J."/>
        </authorList>
    </citation>
    <scope>NUCLEOTIDE SEQUENCE [LARGE SCALE GENOMIC DNA]</scope>
    <source>
        <strain evidence="8 9">JCM 3146</strain>
    </source>
</reference>
<evidence type="ECO:0000259" key="7">
    <source>
        <dbReference type="PROSITE" id="PS51669"/>
    </source>
</evidence>
<dbReference type="InterPro" id="IPR006656">
    <property type="entry name" value="Mopterin_OxRdtase"/>
</dbReference>
<feature type="domain" description="4Fe-4S Mo/W bis-MGD-type" evidence="7">
    <location>
        <begin position="3"/>
        <end position="59"/>
    </location>
</feature>
<sequence length="747" mass="79050">MSETTAYRICPLCEATCGLELTITDGRITGARGDHADVFSHGFICPKGATIGELEDDPDRLRSPLIRDGDDWREAGWDEAFAAVRRSLGAVTGRHGRQALALYLGNPNVHTLAGGLYAGPLARALGGTNLYSASTVDQMPKHVAGGLLFGDPMAIPVPDLDRTSYLLMLGANPVDSNGSLCTAADFPGKLKALRRRGGTLVVVDPRRTRTARLADRHLPIRPGADAYLFFGVVHTLFTEGLVADTPGVDGVADVERLSRDFAPEDVTGACGVPAEEIRRLARELAAAPSAAVYARIGTCTAEFGTLTNWLVDVVNVLTGNLDRPGGAMFPLAPHRRPGTGSGRGFRTGRWHSRVRGLPEVRGELPATTLADEILTPGEGQVRALITVAGNPVLSLPGGERLGDALGELDFMVSVDPYLNETTRHAHVILPPPPPSRSPHYDIAFGDLAVRNTARYSPPALPLRDGELDECAILARLIGIVSGQDGSGQDATGQDESWRDAGVDEPIIAHLLGKAIADPSSPVHGRDPAELLPLLTGETPALRRLDLMLRLGAYGDGFGAVPGGLSLAVLRDAPHGVDLGPLRPRLPEVLRTPSGRVELCPPPLAEDTVRLRDGLARRRTGLVLIGRRHLRSNNSWLHNLPGLVRGSNRCTLQVNPEDARRLALTDKGTAKVTGAGGTVETEVEVTDEVMPGVVSLPHGWGHGRPGTRMSVAAAHPGVNVNAVTDPLALDPLSGNAVLNGVPVEVQPV</sequence>
<accession>A0ABN0X137</accession>
<keyword evidence="5" id="KW-0411">Iron-sulfur</keyword>
<evidence type="ECO:0000256" key="2">
    <source>
        <dbReference type="ARBA" id="ARBA00022723"/>
    </source>
</evidence>
<dbReference type="PROSITE" id="PS51669">
    <property type="entry name" value="4FE4S_MOW_BIS_MGD"/>
    <property type="match status" value="1"/>
</dbReference>
<keyword evidence="4" id="KW-0408">Iron</keyword>
<keyword evidence="3" id="KW-0560">Oxidoreductase</keyword>
<comment type="caution">
    <text evidence="8">The sequence shown here is derived from an EMBL/GenBank/DDBJ whole genome shotgun (WGS) entry which is preliminary data.</text>
</comment>
<dbReference type="PANTHER" id="PTHR43105:SF9">
    <property type="entry name" value="NADPH-FE(3+) OXIDOREDUCTASE SUBUNIT ALPHA"/>
    <property type="match status" value="1"/>
</dbReference>
<dbReference type="RefSeq" id="WP_252809748.1">
    <property type="nucleotide sequence ID" value="NZ_BAAABM010000045.1"/>
</dbReference>
<dbReference type="SMART" id="SM00926">
    <property type="entry name" value="Molybdop_Fe4S4"/>
    <property type="match status" value="1"/>
</dbReference>
<dbReference type="EMBL" id="BAAABM010000045">
    <property type="protein sequence ID" value="GAA0352425.1"/>
    <property type="molecule type" value="Genomic_DNA"/>
</dbReference>
<evidence type="ECO:0000313" key="9">
    <source>
        <dbReference type="Proteomes" id="UP001501822"/>
    </source>
</evidence>
<dbReference type="SUPFAM" id="SSF53706">
    <property type="entry name" value="Formate dehydrogenase/DMSO reductase, domains 1-3"/>
    <property type="match status" value="1"/>
</dbReference>
<dbReference type="Gene3D" id="3.40.50.740">
    <property type="match status" value="1"/>
</dbReference>
<dbReference type="PANTHER" id="PTHR43105">
    <property type="entry name" value="RESPIRATORY NITRATE REDUCTASE"/>
    <property type="match status" value="1"/>
</dbReference>
<dbReference type="Proteomes" id="UP001501822">
    <property type="component" value="Unassembled WGS sequence"/>
</dbReference>
<dbReference type="CDD" id="cd02782">
    <property type="entry name" value="MopB_CT_1"/>
    <property type="match status" value="1"/>
</dbReference>
<name>A0ABN0X137_9ACTN</name>
<dbReference type="InterPro" id="IPR050123">
    <property type="entry name" value="Prok_molybdopt-oxidoreductase"/>
</dbReference>
<gene>
    <name evidence="8" type="ORF">GCM10010151_47500</name>
</gene>
<keyword evidence="9" id="KW-1185">Reference proteome</keyword>
<dbReference type="SUPFAM" id="SSF50692">
    <property type="entry name" value="ADC-like"/>
    <property type="match status" value="1"/>
</dbReference>
<dbReference type="Gene3D" id="2.40.40.20">
    <property type="match status" value="1"/>
</dbReference>
<dbReference type="Gene3D" id="3.40.228.10">
    <property type="entry name" value="Dimethylsulfoxide Reductase, domain 2"/>
    <property type="match status" value="1"/>
</dbReference>
<dbReference type="Pfam" id="PF00384">
    <property type="entry name" value="Molybdopterin"/>
    <property type="match status" value="1"/>
</dbReference>
<evidence type="ECO:0000256" key="6">
    <source>
        <dbReference type="SAM" id="MobiDB-lite"/>
    </source>
</evidence>
<dbReference type="Pfam" id="PF01568">
    <property type="entry name" value="Molydop_binding"/>
    <property type="match status" value="1"/>
</dbReference>